<evidence type="ECO:0000313" key="10">
    <source>
        <dbReference type="Proteomes" id="UP000178449"/>
    </source>
</evidence>
<evidence type="ECO:0000256" key="4">
    <source>
        <dbReference type="ARBA" id="ARBA00022729"/>
    </source>
</evidence>
<comment type="catalytic activity">
    <reaction evidence="1">
        <text>[protein]-peptidylproline (omega=180) = [protein]-peptidylproline (omega=0)</text>
        <dbReference type="Rhea" id="RHEA:16237"/>
        <dbReference type="Rhea" id="RHEA-COMP:10747"/>
        <dbReference type="Rhea" id="RHEA-COMP:10748"/>
        <dbReference type="ChEBI" id="CHEBI:83833"/>
        <dbReference type="ChEBI" id="CHEBI:83834"/>
        <dbReference type="EC" id="5.2.1.8"/>
    </reaction>
</comment>
<gene>
    <name evidence="9" type="ORF">A2527_02735</name>
</gene>
<evidence type="ECO:0000256" key="3">
    <source>
        <dbReference type="ARBA" id="ARBA00013194"/>
    </source>
</evidence>
<protein>
    <recommendedName>
        <fullName evidence="3">peptidylprolyl isomerase</fullName>
        <ecNumber evidence="3">5.2.1.8</ecNumber>
    </recommendedName>
</protein>
<dbReference type="PROSITE" id="PS50198">
    <property type="entry name" value="PPIC_PPIASE_2"/>
    <property type="match status" value="1"/>
</dbReference>
<dbReference type="AlphaFoldDB" id="A0A1F6GFV6"/>
<comment type="similarity">
    <text evidence="2">Belongs to the PpiC/parvulin rotamase family.</text>
</comment>
<proteinExistence type="inferred from homology"/>
<dbReference type="EC" id="5.2.1.8" evidence="3"/>
<keyword evidence="6 7" id="KW-0413">Isomerase</keyword>
<dbReference type="Gene3D" id="3.10.50.40">
    <property type="match status" value="1"/>
</dbReference>
<dbReference type="InterPro" id="IPR050245">
    <property type="entry name" value="PrsA_foldase"/>
</dbReference>
<dbReference type="PROSITE" id="PS01096">
    <property type="entry name" value="PPIC_PPIASE_1"/>
    <property type="match status" value="1"/>
</dbReference>
<dbReference type="SUPFAM" id="SSF109998">
    <property type="entry name" value="Triger factor/SurA peptide-binding domain-like"/>
    <property type="match status" value="1"/>
</dbReference>
<evidence type="ECO:0000256" key="7">
    <source>
        <dbReference type="PROSITE-ProRule" id="PRU00278"/>
    </source>
</evidence>
<dbReference type="EMBL" id="MFNE01000006">
    <property type="protein sequence ID" value="OGG96991.1"/>
    <property type="molecule type" value="Genomic_DNA"/>
</dbReference>
<evidence type="ECO:0000256" key="1">
    <source>
        <dbReference type="ARBA" id="ARBA00000971"/>
    </source>
</evidence>
<evidence type="ECO:0000256" key="6">
    <source>
        <dbReference type="ARBA" id="ARBA00023235"/>
    </source>
</evidence>
<reference evidence="9 10" key="1">
    <citation type="journal article" date="2016" name="Nat. Commun.">
        <title>Thousands of microbial genomes shed light on interconnected biogeochemical processes in an aquifer system.</title>
        <authorList>
            <person name="Anantharaman K."/>
            <person name="Brown C.T."/>
            <person name="Hug L.A."/>
            <person name="Sharon I."/>
            <person name="Castelle C.J."/>
            <person name="Probst A.J."/>
            <person name="Thomas B.C."/>
            <person name="Singh A."/>
            <person name="Wilkins M.J."/>
            <person name="Karaoz U."/>
            <person name="Brodie E.L."/>
            <person name="Williams K.H."/>
            <person name="Hubbard S.S."/>
            <person name="Banfield J.F."/>
        </authorList>
    </citation>
    <scope>NUCLEOTIDE SEQUENCE [LARGE SCALE GENOMIC DNA]</scope>
</reference>
<evidence type="ECO:0000256" key="5">
    <source>
        <dbReference type="ARBA" id="ARBA00023110"/>
    </source>
</evidence>
<evidence type="ECO:0000313" key="9">
    <source>
        <dbReference type="EMBL" id="OGG96991.1"/>
    </source>
</evidence>
<dbReference type="Pfam" id="PF13624">
    <property type="entry name" value="SurA_N_3"/>
    <property type="match status" value="1"/>
</dbReference>
<dbReference type="Gene3D" id="1.10.4030.10">
    <property type="entry name" value="Porin chaperone SurA, peptide-binding domain"/>
    <property type="match status" value="1"/>
</dbReference>
<dbReference type="InterPro" id="IPR027304">
    <property type="entry name" value="Trigger_fact/SurA_dom_sf"/>
</dbReference>
<keyword evidence="5 7" id="KW-0697">Rotamase</keyword>
<sequence>MRRLLLSLLLFILLGYSPLLAQPYDKIKIQVFDQVITEKEVELRTQQALQSEGVSLTDPLAYERIKGQVIEGLIDEALLNYRAKELGIEVSEEQIDNAIEQYRGQRGISERGFEEALEQQQMTLADFRRTVYLSKAREALIQHEVKSQISINEEELKAKHLENSQTNTMVHARHILVLVKPDASDEAVKKASDKIAALAKKLASGADFARLAKTESEDPTAKQNGGDLGFFGEADMDPSFTKAAFALKPKQLSPPVRSRFGFHLIEVLATEKRATIPYEKVKGQIFNQEYQNVYQQKLFEYMDALRTRAKIRYR</sequence>
<keyword evidence="4" id="KW-0732">Signal</keyword>
<dbReference type="InterPro" id="IPR046357">
    <property type="entry name" value="PPIase_dom_sf"/>
</dbReference>
<dbReference type="Pfam" id="PF13616">
    <property type="entry name" value="Rotamase_3"/>
    <property type="match status" value="1"/>
</dbReference>
<dbReference type="STRING" id="1817772.A2527_02735"/>
<organism evidence="9 10">
    <name type="scientific">Candidatus Lambdaproteobacteria bacterium RIFOXYD2_FULL_50_16</name>
    <dbReference type="NCBI Taxonomy" id="1817772"/>
    <lineage>
        <taxon>Bacteria</taxon>
        <taxon>Pseudomonadati</taxon>
        <taxon>Pseudomonadota</taxon>
        <taxon>Candidatus Lambdaproteobacteria</taxon>
    </lineage>
</organism>
<dbReference type="GO" id="GO:0003755">
    <property type="term" value="F:peptidyl-prolyl cis-trans isomerase activity"/>
    <property type="evidence" value="ECO:0007669"/>
    <property type="project" value="UniProtKB-KW"/>
</dbReference>
<evidence type="ECO:0000256" key="2">
    <source>
        <dbReference type="ARBA" id="ARBA00007656"/>
    </source>
</evidence>
<comment type="caution">
    <text evidence="9">The sequence shown here is derived from an EMBL/GenBank/DDBJ whole genome shotgun (WGS) entry which is preliminary data.</text>
</comment>
<dbReference type="Proteomes" id="UP000178449">
    <property type="component" value="Unassembled WGS sequence"/>
</dbReference>
<dbReference type="InterPro" id="IPR000297">
    <property type="entry name" value="PPIase_PpiC"/>
</dbReference>
<dbReference type="PANTHER" id="PTHR47245">
    <property type="entry name" value="PEPTIDYLPROLYL ISOMERASE"/>
    <property type="match status" value="1"/>
</dbReference>
<dbReference type="SUPFAM" id="SSF54534">
    <property type="entry name" value="FKBP-like"/>
    <property type="match status" value="1"/>
</dbReference>
<name>A0A1F6GFV6_9PROT</name>
<dbReference type="PANTHER" id="PTHR47245:SF1">
    <property type="entry name" value="FOLDASE PROTEIN PRSA"/>
    <property type="match status" value="1"/>
</dbReference>
<dbReference type="InterPro" id="IPR023058">
    <property type="entry name" value="PPIase_PpiC_CS"/>
</dbReference>
<feature type="domain" description="PpiC" evidence="8">
    <location>
        <begin position="167"/>
        <end position="269"/>
    </location>
</feature>
<accession>A0A1F6GFV6</accession>
<evidence type="ECO:0000259" key="8">
    <source>
        <dbReference type="PROSITE" id="PS50198"/>
    </source>
</evidence>